<evidence type="ECO:0000313" key="8">
    <source>
        <dbReference type="EMBL" id="ESL06199.1"/>
    </source>
</evidence>
<gene>
    <name evidence="8" type="ORF">TRSC58_06130</name>
</gene>
<dbReference type="AlphaFoldDB" id="A0A061IU97"/>
<dbReference type="Pfam" id="PF03908">
    <property type="entry name" value="Sec20"/>
    <property type="match status" value="1"/>
</dbReference>
<keyword evidence="3 6" id="KW-0812">Transmembrane</keyword>
<sequence length="217" mass="23378">MVDRSASDNGALSAEFMVALEQRAADAVADLNRALKAHQESQGQRTHGALVLTVTAAQRVAKLLTTVKEKHPLGRHSTAAPVSLLVKLESHRTAIRRVLPAAAAAAEAHRLGGAADTVNALRSLLHTRSLLNVELRKVQGAVDELAGTSVSLELLQSTLQDVNATVEVAQRLVRKLLSVKSTDDLLLRISVAVFVVVLAYILAQRLFGFFPTLIYQR</sequence>
<evidence type="ECO:0000256" key="5">
    <source>
        <dbReference type="ARBA" id="ARBA00023136"/>
    </source>
</evidence>
<evidence type="ECO:0000256" key="1">
    <source>
        <dbReference type="ARBA" id="ARBA00004211"/>
    </source>
</evidence>
<evidence type="ECO:0000256" key="4">
    <source>
        <dbReference type="ARBA" id="ARBA00022989"/>
    </source>
</evidence>
<dbReference type="VEuPathDB" id="TriTrypDB:TRSC58_06130"/>
<evidence type="ECO:0000256" key="2">
    <source>
        <dbReference type="ARBA" id="ARBA00022448"/>
    </source>
</evidence>
<feature type="domain" description="Sec20 C-terminal" evidence="7">
    <location>
        <begin position="123"/>
        <end position="206"/>
    </location>
</feature>
<comment type="caution">
    <text evidence="8">The sequence shown here is derived from an EMBL/GenBank/DDBJ whole genome shotgun (WGS) entry which is preliminary data.</text>
</comment>
<dbReference type="EMBL" id="AUPL01006130">
    <property type="protein sequence ID" value="ESL06199.1"/>
    <property type="molecule type" value="Genomic_DNA"/>
</dbReference>
<accession>A0A061IU97</accession>
<dbReference type="Proteomes" id="UP000031737">
    <property type="component" value="Unassembled WGS sequence"/>
</dbReference>
<evidence type="ECO:0000256" key="3">
    <source>
        <dbReference type="ARBA" id="ARBA00022692"/>
    </source>
</evidence>
<dbReference type="InterPro" id="IPR056173">
    <property type="entry name" value="Sec20_C"/>
</dbReference>
<evidence type="ECO:0000256" key="6">
    <source>
        <dbReference type="SAM" id="Phobius"/>
    </source>
</evidence>
<keyword evidence="2" id="KW-0813">Transport</keyword>
<keyword evidence="5 6" id="KW-0472">Membrane</keyword>
<name>A0A061IU97_TRYRA</name>
<comment type="subcellular location">
    <subcellularLocation>
        <location evidence="1">Membrane</location>
        <topology evidence="1">Single-pass type IV membrane protein</topology>
    </subcellularLocation>
</comment>
<keyword evidence="4 6" id="KW-1133">Transmembrane helix</keyword>
<proteinExistence type="predicted"/>
<reference evidence="8 9" key="1">
    <citation type="submission" date="2013-07" db="EMBL/GenBank/DDBJ databases">
        <authorList>
            <person name="Stoco P.H."/>
            <person name="Wagner G."/>
            <person name="Gerber A."/>
            <person name="Zaha A."/>
            <person name="Thompson C."/>
            <person name="Bartholomeu D.C."/>
            <person name="Luckemeyer D.D."/>
            <person name="Bahia D."/>
            <person name="Loreto E."/>
            <person name="Prestes E.B."/>
            <person name="Lima F.M."/>
            <person name="Rodrigues-Luiz G."/>
            <person name="Vallejo G.A."/>
            <person name="Filho J.F."/>
            <person name="Monteiro K.M."/>
            <person name="Tyler K.M."/>
            <person name="de Almeida L.G."/>
            <person name="Ortiz M.F."/>
            <person name="Siervo M.A."/>
            <person name="de Moraes M.H."/>
            <person name="Cunha O.L."/>
            <person name="Mendonca-Neto R."/>
            <person name="Silva R."/>
            <person name="Teixeira S.M."/>
            <person name="Murta S.M."/>
            <person name="Sincero T.C."/>
            <person name="Mendes T.A."/>
            <person name="Urmenyi T.P."/>
            <person name="Silva V.G."/>
            <person name="da Rocha W.D."/>
            <person name="Andersson B."/>
            <person name="Romanha A.J."/>
            <person name="Steindel M."/>
            <person name="de Vasconcelos A.T."/>
            <person name="Grisard E.C."/>
        </authorList>
    </citation>
    <scope>NUCLEOTIDE SEQUENCE [LARGE SCALE GENOMIC DNA]</scope>
    <source>
        <strain evidence="8 9">SC58</strain>
    </source>
</reference>
<organism evidence="8 9">
    <name type="scientific">Trypanosoma rangeli SC58</name>
    <dbReference type="NCBI Taxonomy" id="429131"/>
    <lineage>
        <taxon>Eukaryota</taxon>
        <taxon>Discoba</taxon>
        <taxon>Euglenozoa</taxon>
        <taxon>Kinetoplastea</taxon>
        <taxon>Metakinetoplastina</taxon>
        <taxon>Trypanosomatida</taxon>
        <taxon>Trypanosomatidae</taxon>
        <taxon>Trypanosoma</taxon>
        <taxon>Herpetosoma</taxon>
    </lineage>
</organism>
<keyword evidence="9" id="KW-1185">Reference proteome</keyword>
<protein>
    <recommendedName>
        <fullName evidence="7">Sec20 C-terminal domain-containing protein</fullName>
    </recommendedName>
</protein>
<feature type="transmembrane region" description="Helical" evidence="6">
    <location>
        <begin position="185"/>
        <end position="203"/>
    </location>
</feature>
<dbReference type="GO" id="GO:0016020">
    <property type="term" value="C:membrane"/>
    <property type="evidence" value="ECO:0007669"/>
    <property type="project" value="UniProtKB-SubCell"/>
</dbReference>
<dbReference type="OrthoDB" id="267919at2759"/>
<evidence type="ECO:0000313" key="9">
    <source>
        <dbReference type="Proteomes" id="UP000031737"/>
    </source>
</evidence>
<evidence type="ECO:0000259" key="7">
    <source>
        <dbReference type="Pfam" id="PF03908"/>
    </source>
</evidence>